<feature type="compositionally biased region" description="Low complexity" evidence="1">
    <location>
        <begin position="978"/>
        <end position="990"/>
    </location>
</feature>
<feature type="region of interest" description="Disordered" evidence="1">
    <location>
        <begin position="886"/>
        <end position="937"/>
    </location>
</feature>
<feature type="transmembrane region" description="Helical" evidence="2">
    <location>
        <begin position="183"/>
        <end position="212"/>
    </location>
</feature>
<feature type="compositionally biased region" description="Polar residues" evidence="1">
    <location>
        <begin position="912"/>
        <end position="930"/>
    </location>
</feature>
<feature type="region of interest" description="Disordered" evidence="1">
    <location>
        <begin position="1605"/>
        <end position="1632"/>
    </location>
</feature>
<feature type="compositionally biased region" description="Polar residues" evidence="1">
    <location>
        <begin position="1132"/>
        <end position="1144"/>
    </location>
</feature>
<protein>
    <submittedName>
        <fullName evidence="3">Uncharacterized protein</fullName>
    </submittedName>
</protein>
<feature type="compositionally biased region" description="Polar residues" evidence="1">
    <location>
        <begin position="746"/>
        <end position="757"/>
    </location>
</feature>
<evidence type="ECO:0000256" key="1">
    <source>
        <dbReference type="SAM" id="MobiDB-lite"/>
    </source>
</evidence>
<keyword evidence="2" id="KW-0812">Transmembrane</keyword>
<feature type="compositionally biased region" description="Low complexity" evidence="1">
    <location>
        <begin position="1025"/>
        <end position="1040"/>
    </location>
</feature>
<feature type="compositionally biased region" description="Basic and acidic residues" evidence="1">
    <location>
        <begin position="1612"/>
        <end position="1632"/>
    </location>
</feature>
<feature type="compositionally biased region" description="Polar residues" evidence="1">
    <location>
        <begin position="420"/>
        <end position="477"/>
    </location>
</feature>
<feature type="region of interest" description="Disordered" evidence="1">
    <location>
        <begin position="1102"/>
        <end position="1316"/>
    </location>
</feature>
<evidence type="ECO:0000256" key="2">
    <source>
        <dbReference type="SAM" id="Phobius"/>
    </source>
</evidence>
<feature type="compositionally biased region" description="Low complexity" evidence="1">
    <location>
        <begin position="499"/>
        <end position="538"/>
    </location>
</feature>
<dbReference type="Proteomes" id="UP000190637">
    <property type="component" value="Unassembled WGS sequence"/>
</dbReference>
<feature type="region of interest" description="Disordered" evidence="1">
    <location>
        <begin position="808"/>
        <end position="834"/>
    </location>
</feature>
<reference evidence="3 4" key="1">
    <citation type="submission" date="2017-02" db="EMBL/GenBank/DDBJ databases">
        <authorList>
            <person name="Peterson S.W."/>
        </authorList>
    </citation>
    <scope>NUCLEOTIDE SEQUENCE [LARGE SCALE GENOMIC DNA]</scope>
    <source>
        <strain evidence="3 4">DSM 45154</strain>
    </source>
</reference>
<gene>
    <name evidence="3" type="ORF">SAMN02745673_01288</name>
</gene>
<keyword evidence="4" id="KW-1185">Reference proteome</keyword>
<feature type="compositionally biased region" description="Polar residues" evidence="1">
    <location>
        <begin position="1175"/>
        <end position="1194"/>
    </location>
</feature>
<keyword evidence="2" id="KW-0472">Membrane</keyword>
<feature type="region of interest" description="Disordered" evidence="1">
    <location>
        <begin position="720"/>
        <end position="784"/>
    </location>
</feature>
<name>A0A1T4N5Y5_9ACTN</name>
<feature type="compositionally biased region" description="Low complexity" evidence="1">
    <location>
        <begin position="635"/>
        <end position="647"/>
    </location>
</feature>
<keyword evidence="2" id="KW-1133">Transmembrane helix</keyword>
<dbReference type="EMBL" id="FUWS01000003">
    <property type="protein sequence ID" value="SJZ74551.1"/>
    <property type="molecule type" value="Genomic_DNA"/>
</dbReference>
<feature type="compositionally biased region" description="Low complexity" evidence="1">
    <location>
        <begin position="587"/>
        <end position="616"/>
    </location>
</feature>
<evidence type="ECO:0000313" key="4">
    <source>
        <dbReference type="Proteomes" id="UP000190637"/>
    </source>
</evidence>
<feature type="transmembrane region" description="Helical" evidence="2">
    <location>
        <begin position="232"/>
        <end position="249"/>
    </location>
</feature>
<feature type="region of interest" description="Disordered" evidence="1">
    <location>
        <begin position="1340"/>
        <end position="1371"/>
    </location>
</feature>
<feature type="compositionally biased region" description="Low complexity" evidence="1">
    <location>
        <begin position="1155"/>
        <end position="1165"/>
    </location>
</feature>
<accession>A0A1T4N5Y5</accession>
<feature type="compositionally biased region" description="Polar residues" evidence="1">
    <location>
        <begin position="1227"/>
        <end position="1243"/>
    </location>
</feature>
<feature type="region of interest" description="Disordered" evidence="1">
    <location>
        <begin position="978"/>
        <end position="1058"/>
    </location>
</feature>
<dbReference type="STRING" id="1122192.SAMN02745673_01288"/>
<evidence type="ECO:0000313" key="3">
    <source>
        <dbReference type="EMBL" id="SJZ74551.1"/>
    </source>
</evidence>
<feature type="compositionally biased region" description="Low complexity" evidence="1">
    <location>
        <begin position="728"/>
        <end position="745"/>
    </location>
</feature>
<feature type="compositionally biased region" description="Basic and acidic residues" evidence="1">
    <location>
        <begin position="1267"/>
        <end position="1277"/>
    </location>
</feature>
<organism evidence="3 4">
    <name type="scientific">Marinactinospora thermotolerans DSM 45154</name>
    <dbReference type="NCBI Taxonomy" id="1122192"/>
    <lineage>
        <taxon>Bacteria</taxon>
        <taxon>Bacillati</taxon>
        <taxon>Actinomycetota</taxon>
        <taxon>Actinomycetes</taxon>
        <taxon>Streptosporangiales</taxon>
        <taxon>Nocardiopsidaceae</taxon>
        <taxon>Marinactinospora</taxon>
    </lineage>
</organism>
<feature type="region of interest" description="Disordered" evidence="1">
    <location>
        <begin position="402"/>
        <end position="700"/>
    </location>
</feature>
<proteinExistence type="predicted"/>
<feature type="compositionally biased region" description="Polar residues" evidence="1">
    <location>
        <begin position="1001"/>
        <end position="1010"/>
    </location>
</feature>
<sequence length="1632" mass="167195">MLGRDLRWEVIDRASDPTPWDLERVTALKNYYDSLYQAAYDAYELSKSGGDLESGKGEAMDALKELMRELPGMLEKTYTSYEQARDAYGDYYTALETVQDAVKTAITNGAPHYDAWKADPEDEDAKSQLDVYRTNAENAISTFQEAVREIAGNLEDAADAGIEERNPWEKVVDWFEDNPWVKVALAITAGVLMILLPGAWVILAVALGGFLLALDVTSLIESGKFGWNWETVLTLGLGLLSMVPGFALARGMSLAGRGITSVTSTALTRSGTIGAGIRSAAASVRTAAGGTAVARSLGSSRAWYSSVRAGTWRSPLTSTVTHLGIQGAQDFGVGLAANMAVNALTGQNKDFGQLALETLLTTTPGAGAAVYREHVNFSLSGGFSLTGGDTIPSAFGVNDLSPHMSTDSPNAGNYDGLTSEFANGSGTITSGDGTQTSVTTPDSGGSGDPQVSTTTPDDLSTVSTYDSTGNLTDTRVTIGNDGPTVVHSPDSAAPSTSVTTTLPDQGTTTPPTATTTAIDGGVTSSGDFGSFSFDRSTTPAGETPTAHYSHGDSGGGTNLQVDFPGNGTVQVRPDGDTGTPPLDVRTTPDSLTVTTPDSTVTTTTTPDGGHTTTVTSSDGTAGPSYDSGAQQVSVTTDTGPATATRTETGTRLEGPDGTTVDVPADRGAPTQIHPGGSGGPESISHDPVHGTVDVRSGDSVVTANGSGDLLVGNSADTVRITQSGDGAGHASSGGASASWNGDGSATYGSSGSRSPSGDITFGDTTARPDGTVSHPGFAVRDDGTLTVRETDGTEWTFDSSGQVVAVSPSVAPDATPPWPVPDPATGAPMHTASDGTRVVLGPDGTGVTTSDGWTVTVPRGGTAPGDVQVRGPRDGNGDALTITHTADGGVRAESGGYATESGPGGVTGRTPDGQTAHSSGAGDTTISSGAWHTDVGSGDVTVTHPGGRIALDGDGAVGNGTPSAGSSWRVEATRDGTVGATTGSGAGVTAPRDGDVVFDRNGTTQATQSPDGEVTVSDRGLNVTGRPGDGAVVDGGPDRPQVQVRPDGSSVLSPDGQAHHVETGSDGVQRVHVNEGADGQPVIASDGSVRVETPNGTVEARADGFDARGNGNSHVHADGTGTSVRTDRPFQPETTVTHAPTTSGGADPLVTVSRDGTTTTYDTTGPLGQGPDAGSGSTAPSLTRQPDGTYTVETRTPHRGEHPTPGPLMERNPETGTSGVSHGDLTIRQTGSDGSGASPTSTPGVEVRPAPDAPTTRHNPDGSSTMEGRDVTVHRSADGQQTTVAPASGDGPRVLWEGRGPGEGGTVRVTDGSGGPLLSRDPDGIVTAADGQVVPRGATHTPADGGPAITHAQDGTVTVGGGDPRTTVTIDPRGRTEVTTAGSHETVRISESGTATTTSAPSGDRPTTTVRQFTNGQVAVDHRPPAGQAGQHSTTRIDEFGAAESRVRTVDADGNRVDSWAVGIDQRGQVTSADTRIWHYNTEPVRLRPSGMLHTDSNLREIYLSGGQFRPDGTMTPQVRQDMRTTAVDELKNDSANAFTSWASDLAGGKSPLEAFTGWMYGLIKGSGQGRWMNTPGLGENSWADGSWKFVAEVAKVNTVGHWEDWLGGPTKETEDKAKEEAEKLEQEAAQR</sequence>